<keyword evidence="3" id="KW-0238">DNA-binding</keyword>
<keyword evidence="10" id="KW-1185">Reference proteome</keyword>
<dbReference type="SUPFAM" id="SSF52172">
    <property type="entry name" value="CheY-like"/>
    <property type="match status" value="1"/>
</dbReference>
<feature type="modified residue" description="4-aspartylphosphate" evidence="6">
    <location>
        <position position="55"/>
    </location>
</feature>
<evidence type="ECO:0000259" key="7">
    <source>
        <dbReference type="PROSITE" id="PS01124"/>
    </source>
</evidence>
<evidence type="ECO:0000313" key="10">
    <source>
        <dbReference type="Proteomes" id="UP000248132"/>
    </source>
</evidence>
<name>A0A318XQX9_9FIRM</name>
<dbReference type="EMBL" id="QKMR01000005">
    <property type="protein sequence ID" value="PYG88719.1"/>
    <property type="molecule type" value="Genomic_DNA"/>
</dbReference>
<dbReference type="CDD" id="cd17536">
    <property type="entry name" value="REC_YesN-like"/>
    <property type="match status" value="1"/>
</dbReference>
<comment type="function">
    <text evidence="5">May play the central regulatory role in sporulation. It may be an element of the effector pathway responsible for the activation of sporulation genes in response to nutritional stress. Spo0A may act in concert with spo0H (a sigma factor) to control the expression of some genes that are critical to the sporulation process.</text>
</comment>
<dbReference type="Pfam" id="PF12833">
    <property type="entry name" value="HTH_18"/>
    <property type="match status" value="1"/>
</dbReference>
<organism evidence="9 10">
    <name type="scientific">Ruminiclostridium sufflavum DSM 19573</name>
    <dbReference type="NCBI Taxonomy" id="1121337"/>
    <lineage>
        <taxon>Bacteria</taxon>
        <taxon>Bacillati</taxon>
        <taxon>Bacillota</taxon>
        <taxon>Clostridia</taxon>
        <taxon>Eubacteriales</taxon>
        <taxon>Oscillospiraceae</taxon>
        <taxon>Ruminiclostridium</taxon>
    </lineage>
</organism>
<evidence type="ECO:0000256" key="4">
    <source>
        <dbReference type="ARBA" id="ARBA00023163"/>
    </source>
</evidence>
<dbReference type="OrthoDB" id="1769137at2"/>
<gene>
    <name evidence="9" type="ORF">LY28_01073</name>
</gene>
<sequence>MYSAIIIDDEPWTIIDIEQTWPMEELGFRITDSFKDPKTALLHIVTQKPDLIITDIRMPNMTGIELMQKIREQNIASEIIIISGYGEFEYAKKAIQFGATGYCLKPLNPKETYETLKLAKEHLDKYNQENNGLTDNSTAVEVNIDNFDQMINYINTHFSKTLTLKSLADKFYLNPNYCCSLFTKYKNTTFSQYLTGIRVTEAKKLLESSSYSLDKISSLVGFHDYFYFSKVFKKYSKLSPKDYRKNFKENQT</sequence>
<evidence type="ECO:0000256" key="6">
    <source>
        <dbReference type="PROSITE-ProRule" id="PRU00169"/>
    </source>
</evidence>
<evidence type="ECO:0000256" key="2">
    <source>
        <dbReference type="ARBA" id="ARBA00023015"/>
    </source>
</evidence>
<dbReference type="InterPro" id="IPR018062">
    <property type="entry name" value="HTH_AraC-typ_CS"/>
</dbReference>
<dbReference type="GO" id="GO:0000160">
    <property type="term" value="P:phosphorelay signal transduction system"/>
    <property type="evidence" value="ECO:0007669"/>
    <property type="project" value="InterPro"/>
</dbReference>
<dbReference type="SUPFAM" id="SSF46689">
    <property type="entry name" value="Homeodomain-like"/>
    <property type="match status" value="2"/>
</dbReference>
<keyword evidence="2" id="KW-0805">Transcription regulation</keyword>
<dbReference type="InterPro" id="IPR001789">
    <property type="entry name" value="Sig_transdc_resp-reg_receiver"/>
</dbReference>
<dbReference type="Pfam" id="PF00072">
    <property type="entry name" value="Response_reg"/>
    <property type="match status" value="1"/>
</dbReference>
<dbReference type="Proteomes" id="UP000248132">
    <property type="component" value="Unassembled WGS sequence"/>
</dbReference>
<evidence type="ECO:0000259" key="8">
    <source>
        <dbReference type="PROSITE" id="PS50110"/>
    </source>
</evidence>
<dbReference type="InterPro" id="IPR018060">
    <property type="entry name" value="HTH_AraC"/>
</dbReference>
<dbReference type="PANTHER" id="PTHR43280">
    <property type="entry name" value="ARAC-FAMILY TRANSCRIPTIONAL REGULATOR"/>
    <property type="match status" value="1"/>
</dbReference>
<evidence type="ECO:0000313" key="9">
    <source>
        <dbReference type="EMBL" id="PYG88719.1"/>
    </source>
</evidence>
<dbReference type="GO" id="GO:0003700">
    <property type="term" value="F:DNA-binding transcription factor activity"/>
    <property type="evidence" value="ECO:0007669"/>
    <property type="project" value="InterPro"/>
</dbReference>
<evidence type="ECO:0000256" key="5">
    <source>
        <dbReference type="ARBA" id="ARBA00024867"/>
    </source>
</evidence>
<keyword evidence="6" id="KW-0597">Phosphoprotein</keyword>
<dbReference type="InterPro" id="IPR009057">
    <property type="entry name" value="Homeodomain-like_sf"/>
</dbReference>
<dbReference type="AlphaFoldDB" id="A0A318XQX9"/>
<protein>
    <recommendedName>
        <fullName evidence="1">Stage 0 sporulation protein A homolog</fullName>
    </recommendedName>
</protein>
<dbReference type="Gene3D" id="3.40.50.2300">
    <property type="match status" value="1"/>
</dbReference>
<dbReference type="PROSITE" id="PS00041">
    <property type="entry name" value="HTH_ARAC_FAMILY_1"/>
    <property type="match status" value="1"/>
</dbReference>
<dbReference type="GO" id="GO:0043565">
    <property type="term" value="F:sequence-specific DNA binding"/>
    <property type="evidence" value="ECO:0007669"/>
    <property type="project" value="InterPro"/>
</dbReference>
<evidence type="ECO:0000256" key="3">
    <source>
        <dbReference type="ARBA" id="ARBA00023125"/>
    </source>
</evidence>
<evidence type="ECO:0000256" key="1">
    <source>
        <dbReference type="ARBA" id="ARBA00018672"/>
    </source>
</evidence>
<dbReference type="PANTHER" id="PTHR43280:SF28">
    <property type="entry name" value="HTH-TYPE TRANSCRIPTIONAL ACTIVATOR RHAS"/>
    <property type="match status" value="1"/>
</dbReference>
<dbReference type="SMART" id="SM00448">
    <property type="entry name" value="REC"/>
    <property type="match status" value="1"/>
</dbReference>
<dbReference type="PROSITE" id="PS50110">
    <property type="entry name" value="RESPONSE_REGULATORY"/>
    <property type="match status" value="1"/>
</dbReference>
<proteinExistence type="predicted"/>
<dbReference type="RefSeq" id="WP_110461142.1">
    <property type="nucleotide sequence ID" value="NZ_QKMR01000005.1"/>
</dbReference>
<feature type="domain" description="HTH araC/xylS-type" evidence="7">
    <location>
        <begin position="148"/>
        <end position="246"/>
    </location>
</feature>
<dbReference type="InterPro" id="IPR011006">
    <property type="entry name" value="CheY-like_superfamily"/>
</dbReference>
<accession>A0A318XQX9</accession>
<dbReference type="PROSITE" id="PS01124">
    <property type="entry name" value="HTH_ARAC_FAMILY_2"/>
    <property type="match status" value="1"/>
</dbReference>
<dbReference type="Gene3D" id="1.10.10.60">
    <property type="entry name" value="Homeodomain-like"/>
    <property type="match status" value="2"/>
</dbReference>
<comment type="caution">
    <text evidence="9">The sequence shown here is derived from an EMBL/GenBank/DDBJ whole genome shotgun (WGS) entry which is preliminary data.</text>
</comment>
<reference evidence="9 10" key="1">
    <citation type="submission" date="2018-06" db="EMBL/GenBank/DDBJ databases">
        <title>Genomic Encyclopedia of Type Strains, Phase I: the one thousand microbial genomes (KMG-I) project.</title>
        <authorList>
            <person name="Kyrpides N."/>
        </authorList>
    </citation>
    <scope>NUCLEOTIDE SEQUENCE [LARGE SCALE GENOMIC DNA]</scope>
    <source>
        <strain evidence="9 10">DSM 19573</strain>
    </source>
</reference>
<feature type="domain" description="Response regulatory" evidence="8">
    <location>
        <begin position="3"/>
        <end position="120"/>
    </location>
</feature>
<keyword evidence="4" id="KW-0804">Transcription</keyword>
<dbReference type="SMART" id="SM00342">
    <property type="entry name" value="HTH_ARAC"/>
    <property type="match status" value="1"/>
</dbReference>